<accession>A0A4R4BBM0</accession>
<dbReference type="InterPro" id="IPR018003">
    <property type="entry name" value="Insecticidal_toxin/plasmid_vir"/>
</dbReference>
<proteinExistence type="predicted"/>
<reference evidence="2 3" key="1">
    <citation type="submission" date="2019-03" db="EMBL/GenBank/DDBJ databases">
        <title>Above-ground endophytic microbial communities from plants in different locations in the United States.</title>
        <authorList>
            <person name="Frank C."/>
        </authorList>
    </citation>
    <scope>NUCLEOTIDE SEQUENCE [LARGE SCALE GENOMIC DNA]</scope>
    <source>
        <strain evidence="2 3">LP_2_YM</strain>
    </source>
</reference>
<name>A0A4R4BBM0_BACTU</name>
<dbReference type="Pfam" id="PF03538">
    <property type="entry name" value="VRP1"/>
    <property type="match status" value="1"/>
</dbReference>
<comment type="caution">
    <text evidence="2">The sequence shown here is derived from an EMBL/GenBank/DDBJ whole genome shotgun (WGS) entry which is preliminary data.</text>
</comment>
<gene>
    <name evidence="2" type="ORF">EC910_11237</name>
</gene>
<evidence type="ECO:0000313" key="2">
    <source>
        <dbReference type="EMBL" id="TCW53088.1"/>
    </source>
</evidence>
<evidence type="ECO:0000256" key="1">
    <source>
        <dbReference type="ARBA" id="ARBA00023026"/>
    </source>
</evidence>
<keyword evidence="1" id="KW-0843">Virulence</keyword>
<evidence type="ECO:0000313" key="3">
    <source>
        <dbReference type="Proteomes" id="UP000295285"/>
    </source>
</evidence>
<dbReference type="RefSeq" id="WP_243707064.1">
    <property type="nucleotide sequence ID" value="NZ_SMDF01000012.1"/>
</dbReference>
<dbReference type="Proteomes" id="UP000295285">
    <property type="component" value="Unassembled WGS sequence"/>
</dbReference>
<dbReference type="EMBL" id="SMDG01000012">
    <property type="protein sequence ID" value="TCW53088.1"/>
    <property type="molecule type" value="Genomic_DNA"/>
</dbReference>
<protein>
    <submittedName>
        <fullName evidence="2">Virulence plasmid A protein</fullName>
    </submittedName>
</protein>
<sequence>MSTTENTVGIFQLGTDRLTATLNQSGYQTVFDITSESFSEFEKNNSEIPSSDAKEIYKLAVQRTENLLMLFKAWKLHNDPVVQGIPKLSSYTGMQGMRSALQRSLGGGANFEDLFPERSPEGYAESSSIQSLFSPGRYLTVLYKIARQLHNSEDKLHIDNRRPDLQALILSEDNMNTEVSSLDILLDVLQPDRSSTLTSLKDTYYPMTLPYDDDLMQINAVAESHSTNLIGIWDTLLDTQRNFILQDPSAVCQISNLRKSSSHNRKASDESILITGEEFYLETDNDQLFLANKIETGSSISAHITSGRPPSAAITPAKFQLIYYSVRGEYFLRVAEDVSIDGKLLTNCYLTSDNGKNNNTAGPYCLMNQVNNNSKPAARHLPVQIERVTDTSIRIFVPQSGYFGLGETIGVNWENPLALNLDSADALTFTLKKNETGDETISVSEVMPPIADTTPSPPTRETLSLTPNSFQLLVNPHPTVEDIANHYNVKTAKNLNSADLIHVLNNVDNFCLKTELSFNRLLELTMQKDYQTKSNEYKSRFLKFGSAANVPVSTYGAVFLTGTEETPLWVKQYDSAGNEIETPVLNFTADNIVPLAGRVEKLVRLAHNTGLSFEQLDWLITNASKTVIEHGRKIILDRPVLGALAEFTRLNKCYGITSDMFATFIGEINTYAEAGKQSFYQATFSNIDGTTIPLGESLQFAIDKQGLYESICCGAMGVTADEFSRIGAYCFGDTTQQISADETSLAQLYRLGKIPQMFGLSFGEAELLWKTMASGEDTLLRTIGTNPRSLQTLDIIRCTEVLLQWMDTHQLDVTSLQAMVTNQYSGTATPELYNFLAKVYQSTISVARISRVNDQHNLPVEKIYRTLATEFNLKANVMAQIVNWIDKTNPEFTSKDFWDKLHWYFSTDHEDVLTTLEEQPDLLKWCQQISQYVLIVRWCGLNEQELTMMIEHPEQLLNGYNSVPKPSIYLLLVLSRLKEWEQRIQISSDEALRYFAQVNSKNVNSNAAIKLLAHIHGWNEGDTASMNNYLLGEDAYPKNFEQLFTLESWVNLGKQLNVGSRTLGELVELIVEDETAENTNLITSVAQSLMATV</sequence>
<dbReference type="AlphaFoldDB" id="A0A4R4BBM0"/>
<organism evidence="2 3">
    <name type="scientific">Bacillus thuringiensis</name>
    <dbReference type="NCBI Taxonomy" id="1428"/>
    <lineage>
        <taxon>Bacteria</taxon>
        <taxon>Bacillati</taxon>
        <taxon>Bacillota</taxon>
        <taxon>Bacilli</taxon>
        <taxon>Bacillales</taxon>
        <taxon>Bacillaceae</taxon>
        <taxon>Bacillus</taxon>
        <taxon>Bacillus cereus group</taxon>
    </lineage>
</organism>